<evidence type="ECO:0000313" key="3">
    <source>
        <dbReference type="Proteomes" id="UP000614287"/>
    </source>
</evidence>
<proteinExistence type="predicted"/>
<dbReference type="RefSeq" id="WP_189490556.1">
    <property type="nucleotide sequence ID" value="NZ_BMZG01000001.1"/>
</dbReference>
<evidence type="ECO:0000256" key="1">
    <source>
        <dbReference type="SAM" id="Phobius"/>
    </source>
</evidence>
<name>A0A8J3CLW1_9BURK</name>
<accession>A0A8J3CLW1</accession>
<protein>
    <submittedName>
        <fullName evidence="2">Uncharacterized protein</fullName>
    </submittedName>
</protein>
<comment type="caution">
    <text evidence="2">The sequence shown here is derived from an EMBL/GenBank/DDBJ whole genome shotgun (WGS) entry which is preliminary data.</text>
</comment>
<evidence type="ECO:0000313" key="2">
    <source>
        <dbReference type="EMBL" id="GHA65522.1"/>
    </source>
</evidence>
<keyword evidence="3" id="KW-1185">Reference proteome</keyword>
<feature type="transmembrane region" description="Helical" evidence="1">
    <location>
        <begin position="12"/>
        <end position="31"/>
    </location>
</feature>
<keyword evidence="1" id="KW-0812">Transmembrane</keyword>
<sequence>MDEIKQTVSFFQGVYTLIIGLSVTEAIRSLVLKEGQSDLKSSVLKLDHLPSLVGFFCIVLPFYQGMGRHFFSVYINNIEHEANNYSVTLMIDALFFLIEASVMFFMSTLLAKDRWRLFFGAIILLMILDSLWAFNVWLFTEDGYFKYWTFLKMNALLGCLITIPLLVLCKQGKKIDNYAIYYGMTVNILVAVVNYSVNWNWYFPPAIRMQ</sequence>
<dbReference type="Proteomes" id="UP000614287">
    <property type="component" value="Unassembled WGS sequence"/>
</dbReference>
<feature type="transmembrane region" description="Helical" evidence="1">
    <location>
        <begin position="84"/>
        <end position="105"/>
    </location>
</feature>
<feature type="transmembrane region" description="Helical" evidence="1">
    <location>
        <begin position="179"/>
        <end position="197"/>
    </location>
</feature>
<feature type="transmembrane region" description="Helical" evidence="1">
    <location>
        <begin position="145"/>
        <end position="167"/>
    </location>
</feature>
<reference evidence="2" key="2">
    <citation type="submission" date="2020-09" db="EMBL/GenBank/DDBJ databases">
        <authorList>
            <person name="Sun Q."/>
            <person name="Kim S."/>
        </authorList>
    </citation>
    <scope>NUCLEOTIDE SEQUENCE</scope>
    <source>
        <strain evidence="2">KCTC 32501</strain>
    </source>
</reference>
<dbReference type="AlphaFoldDB" id="A0A8J3CLW1"/>
<gene>
    <name evidence="2" type="ORF">GCM10009007_02660</name>
</gene>
<feature type="transmembrane region" description="Helical" evidence="1">
    <location>
        <begin position="117"/>
        <end position="139"/>
    </location>
</feature>
<feature type="transmembrane region" description="Helical" evidence="1">
    <location>
        <begin position="43"/>
        <end position="64"/>
    </location>
</feature>
<dbReference type="EMBL" id="BMZG01000001">
    <property type="protein sequence ID" value="GHA65522.1"/>
    <property type="molecule type" value="Genomic_DNA"/>
</dbReference>
<reference evidence="2" key="1">
    <citation type="journal article" date="2014" name="Int. J. Syst. Evol. Microbiol.">
        <title>Complete genome sequence of Corynebacterium casei LMG S-19264T (=DSM 44701T), isolated from a smear-ripened cheese.</title>
        <authorList>
            <consortium name="US DOE Joint Genome Institute (JGI-PGF)"/>
            <person name="Walter F."/>
            <person name="Albersmeier A."/>
            <person name="Kalinowski J."/>
            <person name="Ruckert C."/>
        </authorList>
    </citation>
    <scope>NUCLEOTIDE SEQUENCE</scope>
    <source>
        <strain evidence="2">KCTC 32501</strain>
    </source>
</reference>
<keyword evidence="1" id="KW-0472">Membrane</keyword>
<keyword evidence="1" id="KW-1133">Transmembrane helix</keyword>
<organism evidence="2 3">
    <name type="scientific">Formosimonas limnophila</name>
    <dbReference type="NCBI Taxonomy" id="1384487"/>
    <lineage>
        <taxon>Bacteria</taxon>
        <taxon>Pseudomonadati</taxon>
        <taxon>Pseudomonadota</taxon>
        <taxon>Betaproteobacteria</taxon>
        <taxon>Burkholderiales</taxon>
        <taxon>Burkholderiaceae</taxon>
        <taxon>Formosimonas</taxon>
    </lineage>
</organism>